<evidence type="ECO:0000256" key="6">
    <source>
        <dbReference type="ARBA" id="ARBA00022837"/>
    </source>
</evidence>
<organism evidence="9 10">
    <name type="scientific">Lingula anatina</name>
    <name type="common">Brachiopod</name>
    <name type="synonym">Lingula unguis</name>
    <dbReference type="NCBI Taxonomy" id="7574"/>
    <lineage>
        <taxon>Eukaryota</taxon>
        <taxon>Metazoa</taxon>
        <taxon>Spiralia</taxon>
        <taxon>Lophotrochozoa</taxon>
        <taxon>Brachiopoda</taxon>
        <taxon>Linguliformea</taxon>
        <taxon>Lingulata</taxon>
        <taxon>Lingulida</taxon>
        <taxon>Linguloidea</taxon>
        <taxon>Lingulidae</taxon>
        <taxon>Lingula</taxon>
    </lineage>
</organism>
<dbReference type="KEGG" id="lak:106170797"/>
<dbReference type="InParanoid" id="A0A1S3J756"/>
<evidence type="ECO:0000256" key="3">
    <source>
        <dbReference type="ARBA" id="ARBA00011233"/>
    </source>
</evidence>
<dbReference type="SMART" id="SM00607">
    <property type="entry name" value="FTP"/>
    <property type="match status" value="1"/>
</dbReference>
<name>A0A1S3J756_LINAN</name>
<dbReference type="RefSeq" id="XP_013406247.1">
    <property type="nucleotide sequence ID" value="XM_013550793.1"/>
</dbReference>
<dbReference type="Gene3D" id="2.60.120.260">
    <property type="entry name" value="Galactose-binding domain-like"/>
    <property type="match status" value="1"/>
</dbReference>
<dbReference type="PANTHER" id="PTHR45713:SF6">
    <property type="entry name" value="F5_8 TYPE C DOMAIN-CONTAINING PROTEIN"/>
    <property type="match status" value="1"/>
</dbReference>
<keyword evidence="4" id="KW-0479">Metal-binding</keyword>
<dbReference type="AlphaFoldDB" id="A0A1S3J756"/>
<evidence type="ECO:0000313" key="9">
    <source>
        <dbReference type="Proteomes" id="UP000085678"/>
    </source>
</evidence>
<protein>
    <submittedName>
        <fullName evidence="10">Fucolectin-1-like</fullName>
    </submittedName>
</protein>
<evidence type="ECO:0000256" key="1">
    <source>
        <dbReference type="ARBA" id="ARBA00002219"/>
    </source>
</evidence>
<dbReference type="Pfam" id="PF22633">
    <property type="entry name" value="F5_F8_type_C_2"/>
    <property type="match status" value="1"/>
</dbReference>
<evidence type="ECO:0000259" key="8">
    <source>
        <dbReference type="SMART" id="SM00607"/>
    </source>
</evidence>
<evidence type="ECO:0000256" key="7">
    <source>
        <dbReference type="ARBA" id="ARBA00023157"/>
    </source>
</evidence>
<dbReference type="PANTHER" id="PTHR45713">
    <property type="entry name" value="FTP DOMAIN-CONTAINING PROTEIN"/>
    <property type="match status" value="1"/>
</dbReference>
<reference evidence="10" key="1">
    <citation type="submission" date="2025-08" db="UniProtKB">
        <authorList>
            <consortium name="RefSeq"/>
        </authorList>
    </citation>
    <scope>IDENTIFICATION</scope>
    <source>
        <tissue evidence="10">Gonads</tissue>
    </source>
</reference>
<keyword evidence="6" id="KW-0106">Calcium</keyword>
<evidence type="ECO:0000256" key="4">
    <source>
        <dbReference type="ARBA" id="ARBA00022723"/>
    </source>
</evidence>
<sequence length="241" mass="26167">MVSAWENINLAYGKQATQSSTYMNGSVSYPADLAVDGDNITDDLKCAKTNSQDKPTWSVDLEGLYVVRRVVLIKPTTFADVCQFQGVQLCINNKTASDTGCRDVSVPNTQCSTAVLEYEIDPPVLARYVTLRKSGTQIFRLCEIIVKGYTYPYNVAIGRTAEQINGTVVAGGVPSHAIDGNVNANFDNVQIKTLVLNAETVVTVEIQMKSVIPCMESVHLAVLKAGRDIMGHVKSITIPMS</sequence>
<gene>
    <name evidence="10" type="primary">LOC106170797</name>
</gene>
<dbReference type="InterPro" id="IPR051941">
    <property type="entry name" value="BG_Antigen-Binding_Lectin"/>
</dbReference>
<comment type="function">
    <text evidence="1">Acts as a defensive agent. Recognizes blood group fucosylated oligosaccharides including A, B, H and Lewis B-type antigens. Does not recognize Lewis A antigen and has low affinity for monovalent haptens.</text>
</comment>
<dbReference type="SUPFAM" id="SSF49785">
    <property type="entry name" value="Galactose-binding domain-like"/>
    <property type="match status" value="1"/>
</dbReference>
<comment type="subunit">
    <text evidence="3">Homotrimer.</text>
</comment>
<accession>A0A1S3J756</accession>
<keyword evidence="5" id="KW-0430">Lectin</keyword>
<keyword evidence="7" id="KW-1015">Disulfide bond</keyword>
<dbReference type="OrthoDB" id="547680at2759"/>
<evidence type="ECO:0000256" key="5">
    <source>
        <dbReference type="ARBA" id="ARBA00022734"/>
    </source>
</evidence>
<evidence type="ECO:0000313" key="10">
    <source>
        <dbReference type="RefSeq" id="XP_013406247.1"/>
    </source>
</evidence>
<dbReference type="Proteomes" id="UP000085678">
    <property type="component" value="Unplaced"/>
</dbReference>
<dbReference type="GO" id="GO:0001868">
    <property type="term" value="P:regulation of complement activation, lectin pathway"/>
    <property type="evidence" value="ECO:0007669"/>
    <property type="project" value="UniProtKB-ARBA"/>
</dbReference>
<keyword evidence="9" id="KW-1185">Reference proteome</keyword>
<proteinExistence type="inferred from homology"/>
<dbReference type="GO" id="GO:0010185">
    <property type="term" value="P:regulation of cellular defense response"/>
    <property type="evidence" value="ECO:0007669"/>
    <property type="project" value="UniProtKB-ARBA"/>
</dbReference>
<dbReference type="InterPro" id="IPR008979">
    <property type="entry name" value="Galactose-bd-like_sf"/>
</dbReference>
<dbReference type="InterPro" id="IPR006585">
    <property type="entry name" value="FTP1"/>
</dbReference>
<dbReference type="GeneID" id="106170797"/>
<dbReference type="GO" id="GO:0042806">
    <property type="term" value="F:fucose binding"/>
    <property type="evidence" value="ECO:0007669"/>
    <property type="project" value="UniProtKB-ARBA"/>
</dbReference>
<feature type="domain" description="Fucolectin tachylectin-4 pentraxin-1" evidence="8">
    <location>
        <begin position="7"/>
        <end position="154"/>
    </location>
</feature>
<comment type="similarity">
    <text evidence="2">Belongs to the fucolectin family.</text>
</comment>
<dbReference type="GO" id="GO:0046872">
    <property type="term" value="F:metal ion binding"/>
    <property type="evidence" value="ECO:0007669"/>
    <property type="project" value="UniProtKB-KW"/>
</dbReference>
<evidence type="ECO:0000256" key="2">
    <source>
        <dbReference type="ARBA" id="ARBA00010147"/>
    </source>
</evidence>